<organism evidence="1 2">
    <name type="scientific">Macroventuria anomochaeta</name>
    <dbReference type="NCBI Taxonomy" id="301207"/>
    <lineage>
        <taxon>Eukaryota</taxon>
        <taxon>Fungi</taxon>
        <taxon>Dikarya</taxon>
        <taxon>Ascomycota</taxon>
        <taxon>Pezizomycotina</taxon>
        <taxon>Dothideomycetes</taxon>
        <taxon>Pleosporomycetidae</taxon>
        <taxon>Pleosporales</taxon>
        <taxon>Pleosporineae</taxon>
        <taxon>Didymellaceae</taxon>
        <taxon>Macroventuria</taxon>
    </lineage>
</organism>
<name>A0ACB6RIX9_9PLEO</name>
<keyword evidence="2" id="KW-1185">Reference proteome</keyword>
<proteinExistence type="predicted"/>
<dbReference type="Proteomes" id="UP000799754">
    <property type="component" value="Unassembled WGS sequence"/>
</dbReference>
<reference evidence="1" key="1">
    <citation type="journal article" date="2020" name="Stud. Mycol.">
        <title>101 Dothideomycetes genomes: a test case for predicting lifestyles and emergence of pathogens.</title>
        <authorList>
            <person name="Haridas S."/>
            <person name="Albert R."/>
            <person name="Binder M."/>
            <person name="Bloem J."/>
            <person name="Labutti K."/>
            <person name="Salamov A."/>
            <person name="Andreopoulos B."/>
            <person name="Baker S."/>
            <person name="Barry K."/>
            <person name="Bills G."/>
            <person name="Bluhm B."/>
            <person name="Cannon C."/>
            <person name="Castanera R."/>
            <person name="Culley D."/>
            <person name="Daum C."/>
            <person name="Ezra D."/>
            <person name="Gonzalez J."/>
            <person name="Henrissat B."/>
            <person name="Kuo A."/>
            <person name="Liang C."/>
            <person name="Lipzen A."/>
            <person name="Lutzoni F."/>
            <person name="Magnuson J."/>
            <person name="Mondo S."/>
            <person name="Nolan M."/>
            <person name="Ohm R."/>
            <person name="Pangilinan J."/>
            <person name="Park H.-J."/>
            <person name="Ramirez L."/>
            <person name="Alfaro M."/>
            <person name="Sun H."/>
            <person name="Tritt A."/>
            <person name="Yoshinaga Y."/>
            <person name="Zwiers L.-H."/>
            <person name="Turgeon B."/>
            <person name="Goodwin S."/>
            <person name="Spatafora J."/>
            <person name="Crous P."/>
            <person name="Grigoriev I."/>
        </authorList>
    </citation>
    <scope>NUCLEOTIDE SEQUENCE</scope>
    <source>
        <strain evidence="1">CBS 525.71</strain>
    </source>
</reference>
<sequence>MIGQTIAPADALVGDGDNRFVEDSESSSFIEAEPFDNTAMSFAASPHDNAPMMLPHSPQEVQVKQELEVSEAEETFTRSIHVSPKGGKTVKKERQRLNGVSKRRRSKSESQLVFRRSHDGRIDAEGYKLNPVTINRFSSLASSFLCFHILPLFASI</sequence>
<gene>
    <name evidence="1" type="ORF">BU25DRAFT_463509</name>
</gene>
<evidence type="ECO:0000313" key="2">
    <source>
        <dbReference type="Proteomes" id="UP000799754"/>
    </source>
</evidence>
<dbReference type="EMBL" id="MU006752">
    <property type="protein sequence ID" value="KAF2621724.1"/>
    <property type="molecule type" value="Genomic_DNA"/>
</dbReference>
<evidence type="ECO:0000313" key="1">
    <source>
        <dbReference type="EMBL" id="KAF2621724.1"/>
    </source>
</evidence>
<accession>A0ACB6RIX9</accession>
<comment type="caution">
    <text evidence="1">The sequence shown here is derived from an EMBL/GenBank/DDBJ whole genome shotgun (WGS) entry which is preliminary data.</text>
</comment>
<protein>
    <submittedName>
        <fullName evidence="1">Uncharacterized protein</fullName>
    </submittedName>
</protein>